<dbReference type="SMART" id="SM00184">
    <property type="entry name" value="RING"/>
    <property type="match status" value="1"/>
</dbReference>
<dbReference type="Pfam" id="PF14608">
    <property type="entry name" value="zf-CCCH_2"/>
    <property type="match status" value="2"/>
</dbReference>
<evidence type="ECO:0000259" key="10">
    <source>
        <dbReference type="PROSITE" id="PS50089"/>
    </source>
</evidence>
<dbReference type="AlphaFoldDB" id="A0A1I7Y2U7"/>
<evidence type="ECO:0000256" key="6">
    <source>
        <dbReference type="ARBA" id="ARBA00022771"/>
    </source>
</evidence>
<keyword evidence="7" id="KW-0833">Ubl conjugation pathway</keyword>
<sequence length="417" mass="48192">MADSRPICRYFVNNCCRKGDRCSFSHDRNSRQDLTCRFYNQGYCAYGANCRYDHVRTSPTSSTETAYTVRREQNRTADVCKNDKKTYPSISSNPFSNAESSNQPRVLCSSMSPNAPIFVPSWLKNIQAGHGELEDLHLHEKQRTSYASAVGYVLNCNMAATAFRECKLQAAEFREELLCPYNEEGACPHPNCQFLHGDVCELCGKACLNPLNEDQQKQHRRECIAEHEKAMEDAFAAARTIDKNCGICMENVWEKNGRFGILNNCRHCFCLECIRKWRKSQQFEHKTTRSCPECRTHSDFVIPASHWIEDPTEKERLITLYRDNTSKKMCKYFKPGDPDSCRFGNKCFYRHENQDGSPARCDSPNTINRRSRQRAPRLVEYIIDESVYWSSDDEPTEADYLREILTLGNVDLQNVDW</sequence>
<dbReference type="GO" id="GO:0061630">
    <property type="term" value="F:ubiquitin protein ligase activity"/>
    <property type="evidence" value="ECO:0007669"/>
    <property type="project" value="UniProtKB-EC"/>
</dbReference>
<feature type="domain" description="C3H1-type" evidence="11">
    <location>
        <begin position="35"/>
        <end position="57"/>
    </location>
</feature>
<feature type="domain" description="RING-type" evidence="10">
    <location>
        <begin position="245"/>
        <end position="295"/>
    </location>
</feature>
<dbReference type="GO" id="GO:0000209">
    <property type="term" value="P:protein polyubiquitination"/>
    <property type="evidence" value="ECO:0007669"/>
    <property type="project" value="InterPro"/>
</dbReference>
<feature type="domain" description="C3H1-type" evidence="11">
    <location>
        <begin position="178"/>
        <end position="199"/>
    </location>
</feature>
<dbReference type="InterPro" id="IPR036855">
    <property type="entry name" value="Znf_CCCH_sf"/>
</dbReference>
<organism evidence="12 13">
    <name type="scientific">Steinernema glaseri</name>
    <dbReference type="NCBI Taxonomy" id="37863"/>
    <lineage>
        <taxon>Eukaryota</taxon>
        <taxon>Metazoa</taxon>
        <taxon>Ecdysozoa</taxon>
        <taxon>Nematoda</taxon>
        <taxon>Chromadorea</taxon>
        <taxon>Rhabditida</taxon>
        <taxon>Tylenchina</taxon>
        <taxon>Panagrolaimomorpha</taxon>
        <taxon>Strongyloidoidea</taxon>
        <taxon>Steinernematidae</taxon>
        <taxon>Steinernema</taxon>
    </lineage>
</organism>
<evidence type="ECO:0000313" key="13">
    <source>
        <dbReference type="WBParaSite" id="L893_g12090.t1"/>
    </source>
</evidence>
<dbReference type="PROSITE" id="PS00518">
    <property type="entry name" value="ZF_RING_1"/>
    <property type="match status" value="1"/>
</dbReference>
<dbReference type="Gene3D" id="4.10.1000.10">
    <property type="entry name" value="Zinc finger, CCCH-type"/>
    <property type="match status" value="1"/>
</dbReference>
<evidence type="ECO:0000256" key="7">
    <source>
        <dbReference type="ARBA" id="ARBA00022786"/>
    </source>
</evidence>
<keyword evidence="8 9" id="KW-0862">Zinc</keyword>
<feature type="zinc finger region" description="C3H1-type" evidence="9">
    <location>
        <begin position="178"/>
        <end position="199"/>
    </location>
</feature>
<evidence type="ECO:0000256" key="2">
    <source>
        <dbReference type="ARBA" id="ARBA00012483"/>
    </source>
</evidence>
<keyword evidence="12" id="KW-1185">Reference proteome</keyword>
<evidence type="ECO:0000256" key="1">
    <source>
        <dbReference type="ARBA" id="ARBA00000900"/>
    </source>
</evidence>
<dbReference type="SUPFAM" id="SSF57850">
    <property type="entry name" value="RING/U-box"/>
    <property type="match status" value="1"/>
</dbReference>
<dbReference type="InterPro" id="IPR000571">
    <property type="entry name" value="Znf_CCCH"/>
</dbReference>
<feature type="zinc finger region" description="C3H1-type" evidence="9">
    <location>
        <begin position="35"/>
        <end position="57"/>
    </location>
</feature>
<evidence type="ECO:0000256" key="3">
    <source>
        <dbReference type="ARBA" id="ARBA00022679"/>
    </source>
</evidence>
<dbReference type="PANTHER" id="PTHR11224">
    <property type="entry name" value="MAKORIN-RELATED"/>
    <property type="match status" value="1"/>
</dbReference>
<dbReference type="InterPro" id="IPR013083">
    <property type="entry name" value="Znf_RING/FYVE/PHD"/>
</dbReference>
<dbReference type="FunFam" id="3.30.40.10:FF:000117">
    <property type="entry name" value="Probable E3 ubiquitin-protein ligase makorin-1"/>
    <property type="match status" value="1"/>
</dbReference>
<evidence type="ECO:0000256" key="9">
    <source>
        <dbReference type="PROSITE-ProRule" id="PRU00723"/>
    </source>
</evidence>
<keyword evidence="6 9" id="KW-0863">Zinc-finger</keyword>
<dbReference type="InterPro" id="IPR017907">
    <property type="entry name" value="Znf_RING_CS"/>
</dbReference>
<dbReference type="WBParaSite" id="L893_g12090.t1">
    <property type="protein sequence ID" value="L893_g12090.t1"/>
    <property type="gene ID" value="L893_g12090"/>
</dbReference>
<feature type="zinc finger region" description="C3H1-type" evidence="9">
    <location>
        <begin position="2"/>
        <end position="29"/>
    </location>
</feature>
<evidence type="ECO:0000313" key="12">
    <source>
        <dbReference type="Proteomes" id="UP000095287"/>
    </source>
</evidence>
<accession>A0A1I7Y2U7</accession>
<dbReference type="Proteomes" id="UP000095287">
    <property type="component" value="Unplaced"/>
</dbReference>
<dbReference type="Pfam" id="PF00642">
    <property type="entry name" value="zf-CCCH"/>
    <property type="match status" value="1"/>
</dbReference>
<dbReference type="SMART" id="SM00356">
    <property type="entry name" value="ZnF_C3H1"/>
    <property type="match status" value="4"/>
</dbReference>
<keyword evidence="4 9" id="KW-0479">Metal-binding</keyword>
<feature type="zinc finger region" description="C3H1-type" evidence="9">
    <location>
        <begin position="324"/>
        <end position="354"/>
    </location>
</feature>
<comment type="catalytic activity">
    <reaction evidence="1">
        <text>S-ubiquitinyl-[E2 ubiquitin-conjugating enzyme]-L-cysteine + [acceptor protein]-L-lysine = [E2 ubiquitin-conjugating enzyme]-L-cysteine + N(6)-ubiquitinyl-[acceptor protein]-L-lysine.</text>
        <dbReference type="EC" id="2.3.2.27"/>
    </reaction>
</comment>
<proteinExistence type="predicted"/>
<dbReference type="InterPro" id="IPR041367">
    <property type="entry name" value="Znf-CCCH_4"/>
</dbReference>
<evidence type="ECO:0000256" key="5">
    <source>
        <dbReference type="ARBA" id="ARBA00022737"/>
    </source>
</evidence>
<evidence type="ECO:0000259" key="11">
    <source>
        <dbReference type="PROSITE" id="PS50103"/>
    </source>
</evidence>
<dbReference type="InterPro" id="IPR045072">
    <property type="entry name" value="MKRN-like"/>
</dbReference>
<keyword evidence="3" id="KW-0808">Transferase</keyword>
<dbReference type="PROSITE" id="PS50089">
    <property type="entry name" value="ZF_RING_2"/>
    <property type="match status" value="1"/>
</dbReference>
<dbReference type="Pfam" id="PF18044">
    <property type="entry name" value="zf-CCCH_4"/>
    <property type="match status" value="1"/>
</dbReference>
<dbReference type="CDD" id="cd16521">
    <property type="entry name" value="RING-HC_MKRN"/>
    <property type="match status" value="1"/>
</dbReference>
<dbReference type="PANTHER" id="PTHR11224:SF10">
    <property type="entry name" value="IP09428P-RELATED"/>
    <property type="match status" value="1"/>
</dbReference>
<dbReference type="InterPro" id="IPR018957">
    <property type="entry name" value="Znf_C3HC4_RING-type"/>
</dbReference>
<feature type="domain" description="C3H1-type" evidence="11">
    <location>
        <begin position="324"/>
        <end position="354"/>
    </location>
</feature>
<reference evidence="13" key="1">
    <citation type="submission" date="2016-11" db="UniProtKB">
        <authorList>
            <consortium name="WormBaseParasite"/>
        </authorList>
    </citation>
    <scope>IDENTIFICATION</scope>
</reference>
<dbReference type="InterPro" id="IPR001841">
    <property type="entry name" value="Znf_RING"/>
</dbReference>
<dbReference type="GO" id="GO:0008270">
    <property type="term" value="F:zinc ion binding"/>
    <property type="evidence" value="ECO:0007669"/>
    <property type="project" value="UniProtKB-KW"/>
</dbReference>
<dbReference type="PROSITE" id="PS50103">
    <property type="entry name" value="ZF_C3H1"/>
    <property type="match status" value="4"/>
</dbReference>
<dbReference type="SUPFAM" id="SSF90229">
    <property type="entry name" value="CCCH zinc finger"/>
    <property type="match status" value="2"/>
</dbReference>
<dbReference type="Gene3D" id="3.30.40.10">
    <property type="entry name" value="Zinc/RING finger domain, C3HC4 (zinc finger)"/>
    <property type="match status" value="1"/>
</dbReference>
<evidence type="ECO:0000256" key="8">
    <source>
        <dbReference type="ARBA" id="ARBA00022833"/>
    </source>
</evidence>
<evidence type="ECO:0000256" key="4">
    <source>
        <dbReference type="ARBA" id="ARBA00022723"/>
    </source>
</evidence>
<name>A0A1I7Y2U7_9BILA</name>
<keyword evidence="5" id="KW-0677">Repeat</keyword>
<dbReference type="EC" id="2.3.2.27" evidence="2"/>
<feature type="domain" description="C3H1-type" evidence="11">
    <location>
        <begin position="2"/>
        <end position="29"/>
    </location>
</feature>
<protein>
    <recommendedName>
        <fullName evidence="2">RING-type E3 ubiquitin transferase</fullName>
        <ecNumber evidence="2">2.3.2.27</ecNumber>
    </recommendedName>
</protein>
<dbReference type="Pfam" id="PF00097">
    <property type="entry name" value="zf-C3HC4"/>
    <property type="match status" value="1"/>
</dbReference>